<dbReference type="PROSITE" id="PS50851">
    <property type="entry name" value="CHEW"/>
    <property type="match status" value="1"/>
</dbReference>
<dbReference type="EMBL" id="JACHHH010000002">
    <property type="protein sequence ID" value="MBB6040693.1"/>
    <property type="molecule type" value="Genomic_DNA"/>
</dbReference>
<comment type="function">
    <text evidence="2">May play the central regulatory role in sporulation. It may be an element of the effector pathway responsible for the activation of sporulation genes in response to nutritional stress. Spo0A may act in concert with spo0H (a sigma factor) to control the expression of some genes that are critical to the sporulation process.</text>
</comment>
<proteinExistence type="predicted"/>
<comment type="caution">
    <text evidence="6">The sequence shown here is derived from an EMBL/GenBank/DDBJ whole genome shotgun (WGS) entry which is preliminary data.</text>
</comment>
<dbReference type="Gene3D" id="3.40.50.2300">
    <property type="match status" value="1"/>
</dbReference>
<evidence type="ECO:0000256" key="3">
    <source>
        <dbReference type="PROSITE-ProRule" id="PRU00169"/>
    </source>
</evidence>
<dbReference type="SUPFAM" id="SSF52172">
    <property type="entry name" value="CheY-like"/>
    <property type="match status" value="1"/>
</dbReference>
<dbReference type="Pfam" id="PF00072">
    <property type="entry name" value="Response_reg"/>
    <property type="match status" value="1"/>
</dbReference>
<dbReference type="Gene3D" id="2.40.50.180">
    <property type="entry name" value="CheA-289, Domain 4"/>
    <property type="match status" value="1"/>
</dbReference>
<evidence type="ECO:0000313" key="8">
    <source>
        <dbReference type="Proteomes" id="UP000522163"/>
    </source>
</evidence>
<dbReference type="PIRSF" id="PIRSF002867">
    <property type="entry name" value="CheV"/>
    <property type="match status" value="1"/>
</dbReference>
<evidence type="ECO:0000313" key="6">
    <source>
        <dbReference type="EMBL" id="MBB6040693.1"/>
    </source>
</evidence>
<reference evidence="7" key="1">
    <citation type="submission" date="2020-04" db="EMBL/GenBank/DDBJ databases">
        <title>Deep metagenomics examines the oral microbiome during advanced dental caries in children, revealing novel taxa and co-occurrences with host molecules.</title>
        <authorList>
            <person name="Baker J.L."/>
            <person name="Morton J.T."/>
            <person name="Dinis M."/>
            <person name="Alvarez R."/>
            <person name="Tran N.C."/>
            <person name="Knight R."/>
            <person name="Edlund A."/>
        </authorList>
    </citation>
    <scope>NUCLEOTIDE SEQUENCE</scope>
    <source>
        <strain evidence="7">JCVI_48_bin.5</strain>
    </source>
</reference>
<dbReference type="SMART" id="SM00448">
    <property type="entry name" value="REC"/>
    <property type="match status" value="1"/>
</dbReference>
<dbReference type="Proteomes" id="UP000780721">
    <property type="component" value="Unassembled WGS sequence"/>
</dbReference>
<dbReference type="EMBL" id="JABZRB010000046">
    <property type="protein sequence ID" value="MBF1304759.1"/>
    <property type="molecule type" value="Genomic_DNA"/>
</dbReference>
<accession>A0A7W9SEH4</accession>
<organism evidence="6 8">
    <name type="scientific">Oribacterium sinus</name>
    <dbReference type="NCBI Taxonomy" id="237576"/>
    <lineage>
        <taxon>Bacteria</taxon>
        <taxon>Bacillati</taxon>
        <taxon>Bacillota</taxon>
        <taxon>Clostridia</taxon>
        <taxon>Lachnospirales</taxon>
        <taxon>Lachnospiraceae</taxon>
        <taxon>Oribacterium</taxon>
    </lineage>
</organism>
<dbReference type="Proteomes" id="UP000522163">
    <property type="component" value="Unassembled WGS sequence"/>
</dbReference>
<evidence type="ECO:0000259" key="4">
    <source>
        <dbReference type="PROSITE" id="PS50110"/>
    </source>
</evidence>
<dbReference type="InterPro" id="IPR024181">
    <property type="entry name" value="Chemotax_regulator_CheV"/>
</dbReference>
<gene>
    <name evidence="6" type="ORF">HNQ46_000656</name>
    <name evidence="7" type="ORF">HXM91_02670</name>
</gene>
<dbReference type="SUPFAM" id="SSF50341">
    <property type="entry name" value="CheW-like"/>
    <property type="match status" value="1"/>
</dbReference>
<reference evidence="6 8" key="2">
    <citation type="submission" date="2020-08" db="EMBL/GenBank/DDBJ databases">
        <title>Genomic Encyclopedia of Type Strains, Phase IV (KMG-IV): sequencing the most valuable type-strain genomes for metagenomic binning, comparative biology and taxonomic classification.</title>
        <authorList>
            <person name="Goeker M."/>
        </authorList>
    </citation>
    <scope>NUCLEOTIDE SEQUENCE [LARGE SCALE GENOMIC DNA]</scope>
    <source>
        <strain evidence="6 8">DSM 17245</strain>
    </source>
</reference>
<dbReference type="InterPro" id="IPR036061">
    <property type="entry name" value="CheW-like_dom_sf"/>
</dbReference>
<keyword evidence="3" id="KW-0597">Phosphoprotein</keyword>
<evidence type="ECO:0000313" key="7">
    <source>
        <dbReference type="EMBL" id="MBF1304759.1"/>
    </source>
</evidence>
<evidence type="ECO:0000259" key="5">
    <source>
        <dbReference type="PROSITE" id="PS50851"/>
    </source>
</evidence>
<dbReference type="GeneID" id="85014213"/>
<dbReference type="PROSITE" id="PS50110">
    <property type="entry name" value="RESPONSE_REGULATORY"/>
    <property type="match status" value="1"/>
</dbReference>
<dbReference type="Gene3D" id="2.30.30.40">
    <property type="entry name" value="SH3 Domains"/>
    <property type="match status" value="1"/>
</dbReference>
<dbReference type="InterPro" id="IPR011006">
    <property type="entry name" value="CheY-like_superfamily"/>
</dbReference>
<name>A0A7W9SEH4_9FIRM</name>
<dbReference type="PANTHER" id="PTHR47233:SF3">
    <property type="entry name" value="CHEMOTAXIS PROTEIN CHEV"/>
    <property type="match status" value="1"/>
</dbReference>
<feature type="domain" description="CheW-like" evidence="5">
    <location>
        <begin position="18"/>
        <end position="158"/>
    </location>
</feature>
<dbReference type="SMART" id="SM00260">
    <property type="entry name" value="CheW"/>
    <property type="match status" value="1"/>
</dbReference>
<evidence type="ECO:0000256" key="1">
    <source>
        <dbReference type="ARBA" id="ARBA00018672"/>
    </source>
</evidence>
<dbReference type="GO" id="GO:0006935">
    <property type="term" value="P:chemotaxis"/>
    <property type="evidence" value="ECO:0007669"/>
    <property type="project" value="InterPro"/>
</dbReference>
<protein>
    <recommendedName>
        <fullName evidence="1">Stage 0 sporulation protein A homolog</fullName>
    </recommendedName>
</protein>
<dbReference type="RefSeq" id="WP_183682913.1">
    <property type="nucleotide sequence ID" value="NZ_CAUQIH010000015.1"/>
</dbReference>
<dbReference type="InterPro" id="IPR001789">
    <property type="entry name" value="Sig_transdc_resp-reg_receiver"/>
</dbReference>
<feature type="domain" description="Response regulatory" evidence="4">
    <location>
        <begin position="179"/>
        <end position="304"/>
    </location>
</feature>
<dbReference type="GO" id="GO:0000160">
    <property type="term" value="P:phosphorelay signal transduction system"/>
    <property type="evidence" value="ECO:0007669"/>
    <property type="project" value="InterPro"/>
</dbReference>
<feature type="modified residue" description="4-aspartylphosphate" evidence="3">
    <location>
        <position position="237"/>
    </location>
</feature>
<dbReference type="Pfam" id="PF01584">
    <property type="entry name" value="CheW"/>
    <property type="match status" value="1"/>
</dbReference>
<dbReference type="InterPro" id="IPR002545">
    <property type="entry name" value="CheW-lke_dom"/>
</dbReference>
<evidence type="ECO:0000256" key="2">
    <source>
        <dbReference type="ARBA" id="ARBA00024867"/>
    </source>
</evidence>
<sequence length="318" mass="36045">MKKKNEKEGILLESGTNEIEIMKFRVLGEFYGINVAKVKEIMMTEKIKPMPHSHPSVEGFFKPREQLITVINLANYLTGATPEQGARDLFIITHFNKMMVAFRVDSIEGISRISWQSIQKPDRTLANGAESVATGIAQCDNQLVTILDFEKIVAEISPETSIQIEEIEQMGERDITTAPVVIAEDSVLLQKMIGTSLQKAGFKDVKIFNNGQECWDYLSSLRNDPDLYKKANILITDIEMPIMDGHRLTKLVKEDMRLKRIPVVIFSSLINDQMRIKGKELGADEQLTKPEIGHLVEVLDVLIKRFLESEHAGFRNEE</sequence>
<dbReference type="AlphaFoldDB" id="A0A7W9SEH4"/>
<dbReference type="PANTHER" id="PTHR47233">
    <property type="entry name" value="CHEMOTAXIS PROTEIN CHEV"/>
    <property type="match status" value="1"/>
</dbReference>